<accession>A0A1B4XWZ3</accession>
<evidence type="ECO:0000313" key="2">
    <source>
        <dbReference type="Proteomes" id="UP000224877"/>
    </source>
</evidence>
<reference evidence="1 2" key="1">
    <citation type="submission" date="2016-07" db="EMBL/GenBank/DDBJ databases">
        <title>Characterization of three bacteriophages infecting bacteria isolated from shrimp culture pond water.</title>
        <authorList>
            <person name="Khoa H.V."/>
        </authorList>
    </citation>
    <scope>NUCLEOTIDE SEQUENCE [LARGE SCALE GENOMIC DNA]</scope>
</reference>
<dbReference type="EMBL" id="LC168164">
    <property type="protein sequence ID" value="BAV39324.1"/>
    <property type="molecule type" value="Genomic_DNA"/>
</dbReference>
<evidence type="ECO:0000313" key="1">
    <source>
        <dbReference type="EMBL" id="BAV39324.1"/>
    </source>
</evidence>
<sequence length="100" mass="11666">MNELIFNLMVELTTYGIQPKMCRDFENILYIDLDTYAKSHLYLYLDGKIVGRYEYTYQLDLSKSINDLLVDLGEEFKKSTHGRGGNDAWFNLCQQLGINI</sequence>
<dbReference type="Proteomes" id="UP000224877">
    <property type="component" value="Segment"/>
</dbReference>
<protein>
    <submittedName>
        <fullName evidence="1">Uncharacterized protein</fullName>
    </submittedName>
</protein>
<organism evidence="1 2">
    <name type="scientific">Tenacibaculum phage pT24</name>
    <dbReference type="NCBI Taxonomy" id="1880590"/>
    <lineage>
        <taxon>Viruses</taxon>
        <taxon>Duplodnaviria</taxon>
        <taxon>Heunggongvirae</taxon>
        <taxon>Uroviricota</taxon>
        <taxon>Caudoviricetes</taxon>
        <taxon>Kungbxnavirus</taxon>
        <taxon>Kungbxnavirus pT24</taxon>
    </lineage>
</organism>
<gene>
    <name evidence="1" type="ORF">BPT24_200</name>
</gene>
<name>A0A1B4XWZ3_9CAUD</name>
<proteinExistence type="predicted"/>
<keyword evidence="2" id="KW-1185">Reference proteome</keyword>